<reference evidence="3 4" key="3">
    <citation type="journal article" date="2017" name="G3 (Bethesda)">
        <title>Comparative analysis highlights variable genome content of wheat rusts and divergence of the mating loci.</title>
        <authorList>
            <person name="Cuomo C.A."/>
            <person name="Bakkeren G."/>
            <person name="Khalil H.B."/>
            <person name="Panwar V."/>
            <person name="Joly D."/>
            <person name="Linning R."/>
            <person name="Sakthikumar S."/>
            <person name="Song X."/>
            <person name="Adiconis X."/>
            <person name="Fan L."/>
            <person name="Goldberg J.M."/>
            <person name="Levin J.Z."/>
            <person name="Young S."/>
            <person name="Zeng Q."/>
            <person name="Anikster Y."/>
            <person name="Bruce M."/>
            <person name="Wang M."/>
            <person name="Yin C."/>
            <person name="McCallum B."/>
            <person name="Szabo L.J."/>
            <person name="Hulbert S."/>
            <person name="Chen X."/>
            <person name="Fellers J.P."/>
        </authorList>
    </citation>
    <scope>NUCLEOTIDE SEQUENCE</scope>
    <source>
        <strain evidence="4">Isolate 1-1 / race 1 (BBBD)</strain>
        <strain evidence="3">isolate 1-1 / race 1 (BBBD)</strain>
    </source>
</reference>
<dbReference type="AlphaFoldDB" id="A0A180GKY9"/>
<keyword evidence="4" id="KW-1185">Reference proteome</keyword>
<reference evidence="3" key="4">
    <citation type="submission" date="2025-05" db="UniProtKB">
        <authorList>
            <consortium name="EnsemblFungi"/>
        </authorList>
    </citation>
    <scope>IDENTIFICATION</scope>
    <source>
        <strain evidence="3">isolate 1-1 / race 1 (BBBD)</strain>
    </source>
</reference>
<dbReference type="Proteomes" id="UP000005240">
    <property type="component" value="Unassembled WGS sequence"/>
</dbReference>
<reference evidence="2" key="1">
    <citation type="submission" date="2009-11" db="EMBL/GenBank/DDBJ databases">
        <authorList>
            <consortium name="The Broad Institute Genome Sequencing Platform"/>
            <person name="Ward D."/>
            <person name="Feldgarden M."/>
            <person name="Earl A."/>
            <person name="Young S.K."/>
            <person name="Zeng Q."/>
            <person name="Koehrsen M."/>
            <person name="Alvarado L."/>
            <person name="Berlin A."/>
            <person name="Bochicchio J."/>
            <person name="Borenstein D."/>
            <person name="Chapman S.B."/>
            <person name="Chen Z."/>
            <person name="Engels R."/>
            <person name="Freedman E."/>
            <person name="Gellesch M."/>
            <person name="Goldberg J."/>
            <person name="Griggs A."/>
            <person name="Gujja S."/>
            <person name="Heilman E."/>
            <person name="Heiman D."/>
            <person name="Hepburn T."/>
            <person name="Howarth C."/>
            <person name="Jen D."/>
            <person name="Larson L."/>
            <person name="Lewis B."/>
            <person name="Mehta T."/>
            <person name="Park D."/>
            <person name="Pearson M."/>
            <person name="Roberts A."/>
            <person name="Saif S."/>
            <person name="Shea T."/>
            <person name="Shenoy N."/>
            <person name="Sisk P."/>
            <person name="Stolte C."/>
            <person name="Sykes S."/>
            <person name="Thomson T."/>
            <person name="Walk T."/>
            <person name="White J."/>
            <person name="Yandava C."/>
            <person name="Izard J."/>
            <person name="Baranova O.V."/>
            <person name="Blanton J.M."/>
            <person name="Tanner A.C."/>
            <person name="Dewhirst F.E."/>
            <person name="Haas B."/>
            <person name="Nusbaum C."/>
            <person name="Birren B."/>
        </authorList>
    </citation>
    <scope>NUCLEOTIDE SEQUENCE [LARGE SCALE GENOMIC DNA]</scope>
    <source>
        <strain evidence="2">1-1 BBBD Race 1</strain>
    </source>
</reference>
<dbReference type="EMBL" id="ADAS02000051">
    <property type="protein sequence ID" value="OAV93456.1"/>
    <property type="molecule type" value="Genomic_DNA"/>
</dbReference>
<dbReference type="VEuPathDB" id="FungiDB:PTTG_11850"/>
<dbReference type="EnsemblFungi" id="PTTG_11850-t43_1">
    <property type="protein sequence ID" value="PTTG_11850-t43_1-p1"/>
    <property type="gene ID" value="PTTG_11850"/>
</dbReference>
<feature type="chain" id="PRO_5008110017" description="CxC1-like cysteine cluster associated with KDZ transposases domain-containing protein" evidence="1">
    <location>
        <begin position="25"/>
        <end position="534"/>
    </location>
</feature>
<gene>
    <name evidence="2" type="ORF">PTTG_11850</name>
</gene>
<evidence type="ECO:0008006" key="5">
    <source>
        <dbReference type="Google" id="ProtNLM"/>
    </source>
</evidence>
<keyword evidence="1" id="KW-0732">Signal</keyword>
<evidence type="ECO:0000313" key="3">
    <source>
        <dbReference type="EnsemblFungi" id="PTTG_11850-t43_1-p1"/>
    </source>
</evidence>
<proteinExistence type="predicted"/>
<reference evidence="2" key="2">
    <citation type="submission" date="2016-05" db="EMBL/GenBank/DDBJ databases">
        <title>Comparative analysis highlights variable genome content of wheat rusts and divergence of the mating loci.</title>
        <authorList>
            <person name="Cuomo C.A."/>
            <person name="Bakkeren G."/>
            <person name="Szabo L."/>
            <person name="Khalil H."/>
            <person name="Joly D."/>
            <person name="Goldberg J."/>
            <person name="Young S."/>
            <person name="Zeng Q."/>
            <person name="Fellers J."/>
        </authorList>
    </citation>
    <scope>NUCLEOTIDE SEQUENCE [LARGE SCALE GENOMIC DNA]</scope>
    <source>
        <strain evidence="2">1-1 BBBD Race 1</strain>
    </source>
</reference>
<dbReference type="OrthoDB" id="2518535at2759"/>
<feature type="signal peptide" evidence="1">
    <location>
        <begin position="1"/>
        <end position="24"/>
    </location>
</feature>
<organism evidence="2">
    <name type="scientific">Puccinia triticina (isolate 1-1 / race 1 (BBBD))</name>
    <name type="common">Brown leaf rust fungus</name>
    <dbReference type="NCBI Taxonomy" id="630390"/>
    <lineage>
        <taxon>Eukaryota</taxon>
        <taxon>Fungi</taxon>
        <taxon>Dikarya</taxon>
        <taxon>Basidiomycota</taxon>
        <taxon>Pucciniomycotina</taxon>
        <taxon>Pucciniomycetes</taxon>
        <taxon>Pucciniales</taxon>
        <taxon>Pucciniaceae</taxon>
        <taxon>Puccinia</taxon>
    </lineage>
</organism>
<evidence type="ECO:0000313" key="2">
    <source>
        <dbReference type="EMBL" id="OAV93456.1"/>
    </source>
</evidence>
<evidence type="ECO:0000256" key="1">
    <source>
        <dbReference type="SAM" id="SignalP"/>
    </source>
</evidence>
<name>A0A180GKY9_PUCT1</name>
<evidence type="ECO:0000313" key="4">
    <source>
        <dbReference type="Proteomes" id="UP000005240"/>
    </source>
</evidence>
<protein>
    <recommendedName>
        <fullName evidence="5">CxC1-like cysteine cluster associated with KDZ transposases domain-containing protein</fullName>
    </recommendedName>
</protein>
<sequence>MMMPMSFTTLHFCSSFLLIFACSGTEVPLEEKTVYFDWGAKLYQPEEFCPHTPHGQYSHWRNKGSYFPGIPSQGLLTDETTTEFRTPHKKKTAEFQSHEHSVTCSQRFQVPCIGDDQLINYPMSFREDKSCNDDLIPENLNKLSSVVFQQNPQVNAILDGTVSSHFGDMSYTKISPSFAGKTRDRKRPLKRKDSVRPWMQFNLLADFHQRKKNARETPVKPQQSDSTECLIIPDTSEQDVALASINAVLTHLQGNTLPTYNPTCLEASDLEIEEAHLKFDETIFTHPHPVEQDKMRNEILHLIELHGREQLLILESEFKNVYLSFGWQSRNSIGKSGSTKTPQERKKECRQRRAALLSEKLEKFINYSKIWYELWLRKTKINIKSCFDQLKVFDPFAVEKIFPLYMHYVHMVTSIIPKEEEPAQVGVSSELQSAYMAFLTVAKELKYPSPKSSQALRKATNSLGSKKREKNFMKISQFVWIYLEYWMETCRPTLYEITSNPKTISPSSKEFFNTIFCHSLDGLHQGYIFGQISI</sequence>
<accession>A0A180GKY9</accession>
<dbReference type="STRING" id="630390.A0A180GKY9"/>